<proteinExistence type="predicted"/>
<dbReference type="Proteomes" id="UP001476798">
    <property type="component" value="Unassembled WGS sequence"/>
</dbReference>
<keyword evidence="2" id="KW-1185">Reference proteome</keyword>
<accession>A0ABV0PBW4</accession>
<evidence type="ECO:0000313" key="1">
    <source>
        <dbReference type="EMBL" id="MEQ2180961.1"/>
    </source>
</evidence>
<organism evidence="1 2">
    <name type="scientific">Goodea atripinnis</name>
    <dbReference type="NCBI Taxonomy" id="208336"/>
    <lineage>
        <taxon>Eukaryota</taxon>
        <taxon>Metazoa</taxon>
        <taxon>Chordata</taxon>
        <taxon>Craniata</taxon>
        <taxon>Vertebrata</taxon>
        <taxon>Euteleostomi</taxon>
        <taxon>Actinopterygii</taxon>
        <taxon>Neopterygii</taxon>
        <taxon>Teleostei</taxon>
        <taxon>Neoteleostei</taxon>
        <taxon>Acanthomorphata</taxon>
        <taxon>Ovalentaria</taxon>
        <taxon>Atherinomorphae</taxon>
        <taxon>Cyprinodontiformes</taxon>
        <taxon>Goodeidae</taxon>
        <taxon>Goodea</taxon>
    </lineage>
</organism>
<gene>
    <name evidence="1" type="ORF">GOODEAATRI_006622</name>
</gene>
<name>A0ABV0PBW4_9TELE</name>
<reference evidence="1 2" key="1">
    <citation type="submission" date="2021-06" db="EMBL/GenBank/DDBJ databases">
        <authorList>
            <person name="Palmer J.M."/>
        </authorList>
    </citation>
    <scope>NUCLEOTIDE SEQUENCE [LARGE SCALE GENOMIC DNA]</scope>
    <source>
        <strain evidence="1 2">GA_2019</strain>
        <tissue evidence="1">Muscle</tissue>
    </source>
</reference>
<sequence>MEALCRVCVSAWGFWRGGVIRFPQLIFCFSPLVSRNSAGRAAARCGHQRRQQDETQEGACSPNIWQGQGFHDSLKGPSDLLGSKRALGAGATVASLNIFKWGFLKTPQADLRM</sequence>
<evidence type="ECO:0000313" key="2">
    <source>
        <dbReference type="Proteomes" id="UP001476798"/>
    </source>
</evidence>
<comment type="caution">
    <text evidence="1">The sequence shown here is derived from an EMBL/GenBank/DDBJ whole genome shotgun (WGS) entry which is preliminary data.</text>
</comment>
<dbReference type="EMBL" id="JAHRIO010070285">
    <property type="protein sequence ID" value="MEQ2180961.1"/>
    <property type="molecule type" value="Genomic_DNA"/>
</dbReference>
<protein>
    <submittedName>
        <fullName evidence="1">Uncharacterized protein</fullName>
    </submittedName>
</protein>